<reference evidence="2 3" key="1">
    <citation type="journal article" date="2015" name="Proc. Natl. Acad. Sci. U.S.A.">
        <title>The resurrection genome of Boea hygrometrica: A blueprint for survival of dehydration.</title>
        <authorList>
            <person name="Xiao L."/>
            <person name="Yang G."/>
            <person name="Zhang L."/>
            <person name="Yang X."/>
            <person name="Zhao S."/>
            <person name="Ji Z."/>
            <person name="Zhou Q."/>
            <person name="Hu M."/>
            <person name="Wang Y."/>
            <person name="Chen M."/>
            <person name="Xu Y."/>
            <person name="Jin H."/>
            <person name="Xiao X."/>
            <person name="Hu G."/>
            <person name="Bao F."/>
            <person name="Hu Y."/>
            <person name="Wan P."/>
            <person name="Li L."/>
            <person name="Deng X."/>
            <person name="Kuang T."/>
            <person name="Xiang C."/>
            <person name="Zhu J.K."/>
            <person name="Oliver M.J."/>
            <person name="He Y."/>
        </authorList>
    </citation>
    <scope>NUCLEOTIDE SEQUENCE [LARGE SCALE GENOMIC DNA]</scope>
    <source>
        <strain evidence="3">cv. XS01</strain>
    </source>
</reference>
<sequence length="146" mass="16154">MSLKDQKRSILVRCMKGSIKLMTKARDLCFHNMSTSGVHVLYGGGMSCPTPQLVSLPRSMSLSSSSSSYSTSSGEYSKRPSPMGRQQGSLAAPHVPRSQSATIGRIDENKCCEFEVAYPRSRSCAAPRRRRIASGYHEMDVKYKRL</sequence>
<gene>
    <name evidence="2" type="ORF">F511_23188</name>
</gene>
<evidence type="ECO:0000313" key="3">
    <source>
        <dbReference type="Proteomes" id="UP000250235"/>
    </source>
</evidence>
<dbReference type="OrthoDB" id="694638at2759"/>
<dbReference type="EMBL" id="KV006335">
    <property type="protein sequence ID" value="KZV33015.1"/>
    <property type="molecule type" value="Genomic_DNA"/>
</dbReference>
<protein>
    <submittedName>
        <fullName evidence="2">Uncharacterized protein</fullName>
    </submittedName>
</protein>
<dbReference type="Proteomes" id="UP000250235">
    <property type="component" value="Unassembled WGS sequence"/>
</dbReference>
<feature type="region of interest" description="Disordered" evidence="1">
    <location>
        <begin position="57"/>
        <end position="99"/>
    </location>
</feature>
<evidence type="ECO:0000256" key="1">
    <source>
        <dbReference type="SAM" id="MobiDB-lite"/>
    </source>
</evidence>
<dbReference type="PANTHER" id="PTHR33526">
    <property type="entry name" value="OS07G0123800 PROTEIN"/>
    <property type="match status" value="1"/>
</dbReference>
<keyword evidence="3" id="KW-1185">Reference proteome</keyword>
<organism evidence="2 3">
    <name type="scientific">Dorcoceras hygrometricum</name>
    <dbReference type="NCBI Taxonomy" id="472368"/>
    <lineage>
        <taxon>Eukaryota</taxon>
        <taxon>Viridiplantae</taxon>
        <taxon>Streptophyta</taxon>
        <taxon>Embryophyta</taxon>
        <taxon>Tracheophyta</taxon>
        <taxon>Spermatophyta</taxon>
        <taxon>Magnoliopsida</taxon>
        <taxon>eudicotyledons</taxon>
        <taxon>Gunneridae</taxon>
        <taxon>Pentapetalae</taxon>
        <taxon>asterids</taxon>
        <taxon>lamiids</taxon>
        <taxon>Lamiales</taxon>
        <taxon>Gesneriaceae</taxon>
        <taxon>Didymocarpoideae</taxon>
        <taxon>Trichosporeae</taxon>
        <taxon>Loxocarpinae</taxon>
        <taxon>Dorcoceras</taxon>
    </lineage>
</organism>
<feature type="compositionally biased region" description="Low complexity" evidence="1">
    <location>
        <begin position="57"/>
        <end position="75"/>
    </location>
</feature>
<proteinExistence type="predicted"/>
<name>A0A2Z7BFW7_9LAMI</name>
<accession>A0A2Z7BFW7</accession>
<dbReference type="AlphaFoldDB" id="A0A2Z7BFW7"/>
<evidence type="ECO:0000313" key="2">
    <source>
        <dbReference type="EMBL" id="KZV33015.1"/>
    </source>
</evidence>
<dbReference type="PANTHER" id="PTHR33526:SF4">
    <property type="entry name" value="OS07G0123800 PROTEIN"/>
    <property type="match status" value="1"/>
</dbReference>